<accession>A0A382CXW5</accession>
<evidence type="ECO:0000256" key="4">
    <source>
        <dbReference type="ARBA" id="ARBA00022679"/>
    </source>
</evidence>
<dbReference type="InterPro" id="IPR015422">
    <property type="entry name" value="PyrdxlP-dep_Trfase_small"/>
</dbReference>
<protein>
    <recommendedName>
        <fullName evidence="7">L-lysine 6-transaminase</fullName>
    </recommendedName>
</protein>
<dbReference type="GO" id="GO:0009450">
    <property type="term" value="P:gamma-aminobutyric acid catabolic process"/>
    <property type="evidence" value="ECO:0007669"/>
    <property type="project" value="TreeGrafter"/>
</dbReference>
<feature type="non-terminal residue" evidence="6">
    <location>
        <position position="1"/>
    </location>
</feature>
<evidence type="ECO:0000256" key="2">
    <source>
        <dbReference type="ARBA" id="ARBA00008954"/>
    </source>
</evidence>
<evidence type="ECO:0000256" key="5">
    <source>
        <dbReference type="ARBA" id="ARBA00022898"/>
    </source>
</evidence>
<sequence length="337" mass="38164">MSNISGNNVREAINKYMLADGMDPVIDLEKSHGVWLVDSRDGREYLDLFSMFASMPVGYNHPYVLENKKRFTSAALNKPTNSDVYSVEMAEFVNTMGRVAQPNYLPYAFYVEGGALGVENALKTAFDWKVRKNIDSGNGEKGSKVIHFKECFHGRTGYTMSLTDSPDPRKTMYYPQFDWPRIDNPKIHYPLDDKSLQNVINLENQAIDQIKSSLHDNPNDIASLIIEPIQGEGGDNHFRCEFFKELRSLANENDFLLIYDEVQTGVGITGEMWAHQLFTTKYFDCECESADTRPDIISFGKKTQVCGIFAGDRLDEVEGHVFKESSRLNSTWGGNLV</sequence>
<organism evidence="6">
    <name type="scientific">marine metagenome</name>
    <dbReference type="NCBI Taxonomy" id="408172"/>
    <lineage>
        <taxon>unclassified sequences</taxon>
        <taxon>metagenomes</taxon>
        <taxon>ecological metagenomes</taxon>
    </lineage>
</organism>
<keyword evidence="3" id="KW-0032">Aminotransferase</keyword>
<dbReference type="AlphaFoldDB" id="A0A382CXW5"/>
<dbReference type="Gene3D" id="3.90.1150.10">
    <property type="entry name" value="Aspartate Aminotransferase, domain 1"/>
    <property type="match status" value="1"/>
</dbReference>
<dbReference type="Gene3D" id="3.40.640.10">
    <property type="entry name" value="Type I PLP-dependent aspartate aminotransferase-like (Major domain)"/>
    <property type="match status" value="1"/>
</dbReference>
<dbReference type="PANTHER" id="PTHR43206:SF2">
    <property type="entry name" value="4-AMINOBUTYRATE AMINOTRANSFERASE GABT"/>
    <property type="match status" value="1"/>
</dbReference>
<name>A0A382CXW5_9ZZZZ</name>
<dbReference type="InterPro" id="IPR015424">
    <property type="entry name" value="PyrdxlP-dep_Trfase"/>
</dbReference>
<evidence type="ECO:0000256" key="1">
    <source>
        <dbReference type="ARBA" id="ARBA00001933"/>
    </source>
</evidence>
<reference evidence="6" key="1">
    <citation type="submission" date="2018-05" db="EMBL/GenBank/DDBJ databases">
        <authorList>
            <person name="Lanie J.A."/>
            <person name="Ng W.-L."/>
            <person name="Kazmierczak K.M."/>
            <person name="Andrzejewski T.M."/>
            <person name="Davidsen T.M."/>
            <person name="Wayne K.J."/>
            <person name="Tettelin H."/>
            <person name="Glass J.I."/>
            <person name="Rusch D."/>
            <person name="Podicherti R."/>
            <person name="Tsui H.-C.T."/>
            <person name="Winkler M.E."/>
        </authorList>
    </citation>
    <scope>NUCLEOTIDE SEQUENCE</scope>
</reference>
<gene>
    <name evidence="6" type="ORF">METZ01_LOCUS183506</name>
</gene>
<comment type="similarity">
    <text evidence="2">Belongs to the class-III pyridoxal-phosphate-dependent aminotransferase family.</text>
</comment>
<dbReference type="InterPro" id="IPR005814">
    <property type="entry name" value="Aminotrans_3"/>
</dbReference>
<dbReference type="Pfam" id="PF00202">
    <property type="entry name" value="Aminotran_3"/>
    <property type="match status" value="1"/>
</dbReference>
<dbReference type="GO" id="GO:0030170">
    <property type="term" value="F:pyridoxal phosphate binding"/>
    <property type="evidence" value="ECO:0007669"/>
    <property type="project" value="InterPro"/>
</dbReference>
<dbReference type="PIRSF" id="PIRSF000521">
    <property type="entry name" value="Transaminase_4ab_Lys_Orn"/>
    <property type="match status" value="1"/>
</dbReference>
<feature type="non-terminal residue" evidence="6">
    <location>
        <position position="337"/>
    </location>
</feature>
<comment type="cofactor">
    <cofactor evidence="1">
        <name>pyridoxal 5'-phosphate</name>
        <dbReference type="ChEBI" id="CHEBI:597326"/>
    </cofactor>
</comment>
<proteinExistence type="inferred from homology"/>
<dbReference type="PANTHER" id="PTHR43206">
    <property type="entry name" value="AMINOTRANSFERASE"/>
    <property type="match status" value="1"/>
</dbReference>
<evidence type="ECO:0000313" key="6">
    <source>
        <dbReference type="EMBL" id="SVB30652.1"/>
    </source>
</evidence>
<keyword evidence="4" id="KW-0808">Transferase</keyword>
<evidence type="ECO:0008006" key="7">
    <source>
        <dbReference type="Google" id="ProtNLM"/>
    </source>
</evidence>
<dbReference type="SUPFAM" id="SSF53383">
    <property type="entry name" value="PLP-dependent transferases"/>
    <property type="match status" value="1"/>
</dbReference>
<keyword evidence="5" id="KW-0663">Pyridoxal phosphate</keyword>
<dbReference type="EMBL" id="UINC01036532">
    <property type="protein sequence ID" value="SVB30652.1"/>
    <property type="molecule type" value="Genomic_DNA"/>
</dbReference>
<dbReference type="InterPro" id="IPR015421">
    <property type="entry name" value="PyrdxlP-dep_Trfase_major"/>
</dbReference>
<evidence type="ECO:0000256" key="3">
    <source>
        <dbReference type="ARBA" id="ARBA00022576"/>
    </source>
</evidence>
<dbReference type="GO" id="GO:0008483">
    <property type="term" value="F:transaminase activity"/>
    <property type="evidence" value="ECO:0007669"/>
    <property type="project" value="UniProtKB-KW"/>
</dbReference>